<dbReference type="PANTHER" id="PTHR46796:SF12">
    <property type="entry name" value="HTH-TYPE DNA-BINDING TRANSCRIPTIONAL ACTIVATOR EUTR"/>
    <property type="match status" value="1"/>
</dbReference>
<keyword evidence="3" id="KW-0804">Transcription</keyword>
<dbReference type="SUPFAM" id="SSF46689">
    <property type="entry name" value="Homeodomain-like"/>
    <property type="match status" value="1"/>
</dbReference>
<comment type="caution">
    <text evidence="5">The sequence shown here is derived from an EMBL/GenBank/DDBJ whole genome shotgun (WGS) entry which is preliminary data.</text>
</comment>
<dbReference type="InterPro" id="IPR018062">
    <property type="entry name" value="HTH_AraC-typ_CS"/>
</dbReference>
<evidence type="ECO:0000256" key="1">
    <source>
        <dbReference type="ARBA" id="ARBA00023015"/>
    </source>
</evidence>
<feature type="domain" description="HTH araC/xylS-type" evidence="4">
    <location>
        <begin position="212"/>
        <end position="313"/>
    </location>
</feature>
<dbReference type="PROSITE" id="PS01124">
    <property type="entry name" value="HTH_ARAC_FAMILY_2"/>
    <property type="match status" value="1"/>
</dbReference>
<name>A0A6L6XUR4_9ACTN</name>
<dbReference type="InterPro" id="IPR050204">
    <property type="entry name" value="AraC_XylS_family_regulators"/>
</dbReference>
<gene>
    <name evidence="5" type="ORF">GON03_17265</name>
</gene>
<accession>A0A6L6XUR4</accession>
<dbReference type="PANTHER" id="PTHR46796">
    <property type="entry name" value="HTH-TYPE TRANSCRIPTIONAL ACTIVATOR RHAS-RELATED"/>
    <property type="match status" value="1"/>
</dbReference>
<evidence type="ECO:0000313" key="5">
    <source>
        <dbReference type="EMBL" id="MVQ50939.1"/>
    </source>
</evidence>
<protein>
    <submittedName>
        <fullName evidence="5">Helix-turn-helix domain-containing protein</fullName>
    </submittedName>
</protein>
<dbReference type="Pfam" id="PF12833">
    <property type="entry name" value="HTH_18"/>
    <property type="match status" value="1"/>
</dbReference>
<dbReference type="SMART" id="SM00342">
    <property type="entry name" value="HTH_ARAC"/>
    <property type="match status" value="1"/>
</dbReference>
<dbReference type="Proteomes" id="UP000473525">
    <property type="component" value="Unassembled WGS sequence"/>
</dbReference>
<dbReference type="AlphaFoldDB" id="A0A6L6XUR4"/>
<dbReference type="Gene3D" id="1.10.10.60">
    <property type="entry name" value="Homeodomain-like"/>
    <property type="match status" value="1"/>
</dbReference>
<keyword evidence="1" id="KW-0805">Transcription regulation</keyword>
<dbReference type="InterPro" id="IPR018060">
    <property type="entry name" value="HTH_AraC"/>
</dbReference>
<dbReference type="EMBL" id="WSEK01000004">
    <property type="protein sequence ID" value="MVQ50939.1"/>
    <property type="molecule type" value="Genomic_DNA"/>
</dbReference>
<evidence type="ECO:0000313" key="6">
    <source>
        <dbReference type="Proteomes" id="UP000473525"/>
    </source>
</evidence>
<keyword evidence="6" id="KW-1185">Reference proteome</keyword>
<reference evidence="5 6" key="1">
    <citation type="submission" date="2019-12" db="EMBL/GenBank/DDBJ databases">
        <authorList>
            <person name="Huq M.A."/>
        </authorList>
    </citation>
    <scope>NUCLEOTIDE SEQUENCE [LARGE SCALE GENOMIC DNA]</scope>
    <source>
        <strain evidence="5 6">MAH-18</strain>
    </source>
</reference>
<dbReference type="PROSITE" id="PS00041">
    <property type="entry name" value="HTH_ARAC_FAMILY_1"/>
    <property type="match status" value="1"/>
</dbReference>
<sequence length="313" mass="34737">MTEVFVSRDVGASEALLREHYSAMRVRPTDGRHLLRMDQRRLGRLRLDQNTFGMTLEVEAAPLGAVVVARVLAGTASYGRGHDERRYRRGDLYVTADPDEGFCATLDDFQGAIAVLDPSLLDEIAEPSPGAGSTVRLVSLDPSSASAADLWWRTYCFVRDSTDAAGSEALSPIFEQEARRLLGAATVAAFPSTADVEPTIEDRRDAHTRTLRRAAQFIEANAWRDITIKEIAEAAGVTIRTVQLSFRRHLDTTPTAYLRGVRLQYIHDELVANDPARTTVSEVASRWGFCNFGRFAAQYRTQFGELPAHTLRH</sequence>
<evidence type="ECO:0000259" key="4">
    <source>
        <dbReference type="PROSITE" id="PS01124"/>
    </source>
</evidence>
<evidence type="ECO:0000256" key="3">
    <source>
        <dbReference type="ARBA" id="ARBA00023163"/>
    </source>
</evidence>
<keyword evidence="2" id="KW-0238">DNA-binding</keyword>
<dbReference type="GO" id="GO:0003700">
    <property type="term" value="F:DNA-binding transcription factor activity"/>
    <property type="evidence" value="ECO:0007669"/>
    <property type="project" value="InterPro"/>
</dbReference>
<evidence type="ECO:0000256" key="2">
    <source>
        <dbReference type="ARBA" id="ARBA00023125"/>
    </source>
</evidence>
<dbReference type="RefSeq" id="WP_157344143.1">
    <property type="nucleotide sequence ID" value="NZ_WSEK01000004.1"/>
</dbReference>
<organism evidence="5 6">
    <name type="scientific">Nocardioides agri</name>
    <dbReference type="NCBI Taxonomy" id="2682843"/>
    <lineage>
        <taxon>Bacteria</taxon>
        <taxon>Bacillati</taxon>
        <taxon>Actinomycetota</taxon>
        <taxon>Actinomycetes</taxon>
        <taxon>Propionibacteriales</taxon>
        <taxon>Nocardioidaceae</taxon>
        <taxon>Nocardioides</taxon>
    </lineage>
</organism>
<dbReference type="GO" id="GO:0043565">
    <property type="term" value="F:sequence-specific DNA binding"/>
    <property type="evidence" value="ECO:0007669"/>
    <property type="project" value="InterPro"/>
</dbReference>
<proteinExistence type="predicted"/>
<dbReference type="InterPro" id="IPR009057">
    <property type="entry name" value="Homeodomain-like_sf"/>
</dbReference>